<dbReference type="CDD" id="cd05233">
    <property type="entry name" value="SDR_c"/>
    <property type="match status" value="1"/>
</dbReference>
<name>A0A1D9Q8D7_SCLS1</name>
<dbReference type="OMA" id="NAGICSP"/>
<dbReference type="PANTHER" id="PTHR42760:SF124">
    <property type="entry name" value="SHORT-CHAIN DEHYDROGENASE_REDUCTASE"/>
    <property type="match status" value="1"/>
</dbReference>
<dbReference type="Proteomes" id="UP000177798">
    <property type="component" value="Chromosome 7"/>
</dbReference>
<dbReference type="PANTHER" id="PTHR42760">
    <property type="entry name" value="SHORT-CHAIN DEHYDROGENASES/REDUCTASES FAMILY MEMBER"/>
    <property type="match status" value="1"/>
</dbReference>
<evidence type="ECO:0000256" key="1">
    <source>
        <dbReference type="ARBA" id="ARBA00006484"/>
    </source>
</evidence>
<dbReference type="InterPro" id="IPR002347">
    <property type="entry name" value="SDR_fam"/>
</dbReference>
<dbReference type="VEuPathDB" id="FungiDB:sscle_07g059610"/>
<evidence type="ECO:0008006" key="6">
    <source>
        <dbReference type="Google" id="ProtNLM"/>
    </source>
</evidence>
<dbReference type="Gene3D" id="3.40.50.720">
    <property type="entry name" value="NAD(P)-binding Rossmann-like Domain"/>
    <property type="match status" value="1"/>
</dbReference>
<dbReference type="Pfam" id="PF13561">
    <property type="entry name" value="adh_short_C2"/>
    <property type="match status" value="1"/>
</dbReference>
<organism evidence="4 5">
    <name type="scientific">Sclerotinia sclerotiorum (strain ATCC 18683 / 1980 / Ss-1)</name>
    <name type="common">White mold</name>
    <name type="synonym">Whetzelinia sclerotiorum</name>
    <dbReference type="NCBI Taxonomy" id="665079"/>
    <lineage>
        <taxon>Eukaryota</taxon>
        <taxon>Fungi</taxon>
        <taxon>Dikarya</taxon>
        <taxon>Ascomycota</taxon>
        <taxon>Pezizomycotina</taxon>
        <taxon>Leotiomycetes</taxon>
        <taxon>Helotiales</taxon>
        <taxon>Sclerotiniaceae</taxon>
        <taxon>Sclerotinia</taxon>
    </lineage>
</organism>
<sequence>MSRLSQKVIIITGSSSGLGRAIALSCAREGCKLVVCADLIPFPTRVTAQNTSIEKDSTDTKIDLSLYDDDKLKKGNMEYTHDLICAEYGEAKAVFVKCDVTVEEEVENVVKVAVEKGGRLDVIINNAGTGSDGCLMHDLPSERFEQIMKLNTQGPFNGCKYALAQFLKQNIDNHGHRGHIVNISSAAGLAGVRYAAAYSASKAAVVGMTKSLAIDYAESKIIVNALCPGFFNSAMTQHLFSNDIATSYMKSVTPYWKNEGGNIEDIAKAALFLASEDAAWITGTALAVDGGFSA</sequence>
<evidence type="ECO:0000313" key="4">
    <source>
        <dbReference type="EMBL" id="APA11191.1"/>
    </source>
</evidence>
<dbReference type="InterPro" id="IPR036291">
    <property type="entry name" value="NAD(P)-bd_dom_sf"/>
</dbReference>
<dbReference type="PRINTS" id="PR00080">
    <property type="entry name" value="SDRFAMILY"/>
</dbReference>
<dbReference type="AlphaFoldDB" id="A0A1D9Q8D7"/>
<accession>A0A1D9Q8D7</accession>
<dbReference type="PRINTS" id="PR00081">
    <property type="entry name" value="GDHRDH"/>
</dbReference>
<dbReference type="Pfam" id="PF00106">
    <property type="entry name" value="adh_short"/>
    <property type="match status" value="1"/>
</dbReference>
<dbReference type="EMBL" id="CP017820">
    <property type="protein sequence ID" value="APA11191.1"/>
    <property type="molecule type" value="Genomic_DNA"/>
</dbReference>
<comment type="similarity">
    <text evidence="1 3">Belongs to the short-chain dehydrogenases/reductases (SDR) family.</text>
</comment>
<evidence type="ECO:0000256" key="2">
    <source>
        <dbReference type="ARBA" id="ARBA00022857"/>
    </source>
</evidence>
<reference evidence="5" key="1">
    <citation type="journal article" date="2017" name="Genome Biol. Evol.">
        <title>The complete genome sequence of the phytopathogenic fungus Sclerotinia sclerotiorum reveals insights into the genome architecture of broad host range pathogens.</title>
        <authorList>
            <person name="Derbyshire M."/>
            <person name="Denton-Giles M."/>
            <person name="Hegedus D."/>
            <person name="Seifbarghy S."/>
            <person name="Rollins J."/>
            <person name="van Kan J."/>
            <person name="Seidl M.F."/>
            <person name="Faino L."/>
            <person name="Mbengue M."/>
            <person name="Navaud O."/>
            <person name="Raffaele S."/>
            <person name="Hammond-Kosack K."/>
            <person name="Heard S."/>
            <person name="Oliver R."/>
        </authorList>
    </citation>
    <scope>NUCLEOTIDE SEQUENCE [LARGE SCALE GENOMIC DNA]</scope>
    <source>
        <strain evidence="5">ATCC 18683 / 1980 / Ss-1</strain>
    </source>
</reference>
<dbReference type="SUPFAM" id="SSF51735">
    <property type="entry name" value="NAD(P)-binding Rossmann-fold domains"/>
    <property type="match status" value="1"/>
</dbReference>
<dbReference type="InterPro" id="IPR020904">
    <property type="entry name" value="Sc_DH/Rdtase_CS"/>
</dbReference>
<keyword evidence="2" id="KW-0521">NADP</keyword>
<dbReference type="PROSITE" id="PS00061">
    <property type="entry name" value="ADH_SHORT"/>
    <property type="match status" value="1"/>
</dbReference>
<gene>
    <name evidence="4" type="ORF">sscle_07g059610</name>
</gene>
<protein>
    <recommendedName>
        <fullName evidence="6">NAD(P)-binding protein</fullName>
    </recommendedName>
</protein>
<dbReference type="KEGG" id="ssl:SS1G_11401"/>
<evidence type="ECO:0000313" key="5">
    <source>
        <dbReference type="Proteomes" id="UP000177798"/>
    </source>
</evidence>
<dbReference type="RefSeq" id="XP_001587409.1">
    <property type="nucleotide sequence ID" value="XM_001587359.1"/>
</dbReference>
<proteinExistence type="inferred from homology"/>
<evidence type="ECO:0000256" key="3">
    <source>
        <dbReference type="RuleBase" id="RU000363"/>
    </source>
</evidence>
<dbReference type="OrthoDB" id="417891at2759"/>
<dbReference type="FunFam" id="3.40.50.720:FF:000620">
    <property type="entry name" value="3-oxoacyl-(Acyl carrier protein) reductase"/>
    <property type="match status" value="1"/>
</dbReference>